<dbReference type="Proteomes" id="UP000644020">
    <property type="component" value="Unassembled WGS sequence"/>
</dbReference>
<evidence type="ECO:0008006" key="4">
    <source>
        <dbReference type="Google" id="ProtNLM"/>
    </source>
</evidence>
<dbReference type="AlphaFoldDB" id="A0A918T0W2"/>
<evidence type="ECO:0000313" key="3">
    <source>
        <dbReference type="Proteomes" id="UP000644020"/>
    </source>
</evidence>
<dbReference type="EMBL" id="BMUL01000005">
    <property type="protein sequence ID" value="GHA80977.1"/>
    <property type="molecule type" value="Genomic_DNA"/>
</dbReference>
<reference evidence="2" key="2">
    <citation type="submission" date="2020-09" db="EMBL/GenBank/DDBJ databases">
        <authorList>
            <person name="Sun Q."/>
            <person name="Ohkuma M."/>
        </authorList>
    </citation>
    <scope>NUCLEOTIDE SEQUENCE</scope>
    <source>
        <strain evidence="2">JCM 4518</strain>
    </source>
</reference>
<dbReference type="Gene3D" id="2.60.40.650">
    <property type="match status" value="1"/>
</dbReference>
<feature type="region of interest" description="Disordered" evidence="1">
    <location>
        <begin position="1"/>
        <end position="31"/>
    </location>
</feature>
<feature type="compositionally biased region" description="Low complexity" evidence="1">
    <location>
        <begin position="20"/>
        <end position="31"/>
    </location>
</feature>
<keyword evidence="3" id="KW-1185">Reference proteome</keyword>
<organism evidence="2 3">
    <name type="scientific">Streptomyces termitum</name>
    <dbReference type="NCBI Taxonomy" id="67368"/>
    <lineage>
        <taxon>Bacteria</taxon>
        <taxon>Bacillati</taxon>
        <taxon>Actinomycetota</taxon>
        <taxon>Actinomycetes</taxon>
        <taxon>Kitasatosporales</taxon>
        <taxon>Streptomycetaceae</taxon>
        <taxon>Streptomyces</taxon>
    </lineage>
</organism>
<accession>A0A918T0W2</accession>
<gene>
    <name evidence="2" type="ORF">GCM10010305_26000</name>
</gene>
<protein>
    <recommendedName>
        <fullName evidence="4">Serine protease</fullName>
    </recommendedName>
</protein>
<evidence type="ECO:0000256" key="1">
    <source>
        <dbReference type="SAM" id="MobiDB-lite"/>
    </source>
</evidence>
<sequence>MSRKTDGDGTTDGTADRATARTAMARTTATGSRIRPALRPLVLAAALAATAFTFTAPPTALAAPAPGSDQVTLTIRHLDRAGAATSAYTTHVTGFSGPGAGVEERPHDDSGTVTLRLPKGRYLLDSTLGTEDGASGTDWIVQPRLDLDRDTTVTVDARTTAPVDVRPPEGGARPRHTLSYVEVGHDGVTRSANVISASGGLRVAHLGPAAEPGSVTASIDSYWSGAAADYGLGYRFTSDRALTGLVRHPAAADLATLKVRAADRDGAGGTGVAAFLPAEGTSAGLTTPLARTGTATFRVTPERGRWALLYSTPGAPGVMPNRYEAHVAARAGTTTTRTFDNAVLGPALDPLPGTGPAGVRDGDRLSLDLPLLADGEGHAPSEPSFRSATTTLHRDGVLTGTHRGAPGRASFTLADADRARYRLTATALHGTGTRAGRVSASWTFDSAATTGPAALPLSVVRFTPGLALDGTAPAGTDLRVPVTVQGPAAGPGTRALRVTVSTDGGATWTPAPVTGGAVTVRNPAPGGTVSFRAALTDTEGNTLDQTLGNAYRTR</sequence>
<evidence type="ECO:0000313" key="2">
    <source>
        <dbReference type="EMBL" id="GHA80977.1"/>
    </source>
</evidence>
<comment type="caution">
    <text evidence="2">The sequence shown here is derived from an EMBL/GenBank/DDBJ whole genome shotgun (WGS) entry which is preliminary data.</text>
</comment>
<name>A0A918T0W2_9ACTN</name>
<reference evidence="2" key="1">
    <citation type="journal article" date="2014" name="Int. J. Syst. Evol. Microbiol.">
        <title>Complete genome sequence of Corynebacterium casei LMG S-19264T (=DSM 44701T), isolated from a smear-ripened cheese.</title>
        <authorList>
            <consortium name="US DOE Joint Genome Institute (JGI-PGF)"/>
            <person name="Walter F."/>
            <person name="Albersmeier A."/>
            <person name="Kalinowski J."/>
            <person name="Ruckert C."/>
        </authorList>
    </citation>
    <scope>NUCLEOTIDE SEQUENCE</scope>
    <source>
        <strain evidence="2">JCM 4518</strain>
    </source>
</reference>
<proteinExistence type="predicted"/>